<keyword evidence="3" id="KW-1185">Reference proteome</keyword>
<dbReference type="Proteomes" id="UP000655044">
    <property type="component" value="Unassembled WGS sequence"/>
</dbReference>
<sequence>MVVPCNKVARHEDSTAYVPHTTTIFRWERTWKTVHRHGDYHREDQMISVRRIAADAPRARGAAVGVTPSPGRPQREKGHHD</sequence>
<gene>
    <name evidence="2" type="ORF">Pro02_52230</name>
</gene>
<evidence type="ECO:0000313" key="2">
    <source>
        <dbReference type="EMBL" id="GIH86815.1"/>
    </source>
</evidence>
<comment type="caution">
    <text evidence="2">The sequence shown here is derived from an EMBL/GenBank/DDBJ whole genome shotgun (WGS) entry which is preliminary data.</text>
</comment>
<protein>
    <submittedName>
        <fullName evidence="2">Uncharacterized protein</fullName>
    </submittedName>
</protein>
<reference evidence="2" key="1">
    <citation type="submission" date="2021-01" db="EMBL/GenBank/DDBJ databases">
        <title>Whole genome shotgun sequence of Planobispora rosea NBRC 15558.</title>
        <authorList>
            <person name="Komaki H."/>
            <person name="Tamura T."/>
        </authorList>
    </citation>
    <scope>NUCLEOTIDE SEQUENCE</scope>
    <source>
        <strain evidence="2">NBRC 15558</strain>
    </source>
</reference>
<feature type="region of interest" description="Disordered" evidence="1">
    <location>
        <begin position="57"/>
        <end position="81"/>
    </location>
</feature>
<proteinExistence type="predicted"/>
<dbReference type="EMBL" id="BOOI01000050">
    <property type="protein sequence ID" value="GIH86815.1"/>
    <property type="molecule type" value="Genomic_DNA"/>
</dbReference>
<dbReference type="AlphaFoldDB" id="A0A8J3S632"/>
<name>A0A8J3S632_PLARO</name>
<evidence type="ECO:0000256" key="1">
    <source>
        <dbReference type="SAM" id="MobiDB-lite"/>
    </source>
</evidence>
<organism evidence="2 3">
    <name type="scientific">Planobispora rosea</name>
    <dbReference type="NCBI Taxonomy" id="35762"/>
    <lineage>
        <taxon>Bacteria</taxon>
        <taxon>Bacillati</taxon>
        <taxon>Actinomycetota</taxon>
        <taxon>Actinomycetes</taxon>
        <taxon>Streptosporangiales</taxon>
        <taxon>Streptosporangiaceae</taxon>
        <taxon>Planobispora</taxon>
    </lineage>
</organism>
<accession>A0A8J3S632</accession>
<evidence type="ECO:0000313" key="3">
    <source>
        <dbReference type="Proteomes" id="UP000655044"/>
    </source>
</evidence>